<sequence>MPLLLIGIMFLYVGFPVAAVGTTSLLSKCVSLRVQGIAQGFRRLATFSGLILGPLWGGATLHKPDLQLSVPLLLLLILGTMFSFSFKKIRTEERTALNLSK</sequence>
<evidence type="ECO:0000313" key="4">
    <source>
        <dbReference type="Proteomes" id="UP001234178"/>
    </source>
</evidence>
<evidence type="ECO:0000313" key="3">
    <source>
        <dbReference type="EMBL" id="KAK4002004.1"/>
    </source>
</evidence>
<keyword evidence="1" id="KW-1133">Transmembrane helix</keyword>
<name>A0ABQ9YN12_9CRUS</name>
<proteinExistence type="predicted"/>
<organism evidence="3 4">
    <name type="scientific">Daphnia magna</name>
    <dbReference type="NCBI Taxonomy" id="35525"/>
    <lineage>
        <taxon>Eukaryota</taxon>
        <taxon>Metazoa</taxon>
        <taxon>Ecdysozoa</taxon>
        <taxon>Arthropoda</taxon>
        <taxon>Crustacea</taxon>
        <taxon>Branchiopoda</taxon>
        <taxon>Diplostraca</taxon>
        <taxon>Cladocera</taxon>
        <taxon>Anomopoda</taxon>
        <taxon>Daphniidae</taxon>
        <taxon>Daphnia</taxon>
    </lineage>
</organism>
<dbReference type="Proteomes" id="UP001234178">
    <property type="component" value="Unassembled WGS sequence"/>
</dbReference>
<feature type="transmembrane region" description="Helical" evidence="1">
    <location>
        <begin position="66"/>
        <end position="86"/>
    </location>
</feature>
<keyword evidence="1" id="KW-0812">Transmembrane</keyword>
<evidence type="ECO:0000256" key="1">
    <source>
        <dbReference type="SAM" id="Phobius"/>
    </source>
</evidence>
<feature type="chain" id="PRO_5046893112" description="Major facilitator superfamily (MFS) profile domain-containing protein" evidence="2">
    <location>
        <begin position="20"/>
        <end position="101"/>
    </location>
</feature>
<comment type="caution">
    <text evidence="3">The sequence shown here is derived from an EMBL/GenBank/DDBJ whole genome shotgun (WGS) entry which is preliminary data.</text>
</comment>
<keyword evidence="2" id="KW-0732">Signal</keyword>
<accession>A0ABQ9YN12</accession>
<evidence type="ECO:0008006" key="5">
    <source>
        <dbReference type="Google" id="ProtNLM"/>
    </source>
</evidence>
<dbReference type="SUPFAM" id="SSF103473">
    <property type="entry name" value="MFS general substrate transporter"/>
    <property type="match status" value="1"/>
</dbReference>
<reference evidence="3 4" key="1">
    <citation type="journal article" date="2023" name="Nucleic Acids Res.">
        <title>The hologenome of Daphnia magna reveals possible DNA methylation and microbiome-mediated evolution of the host genome.</title>
        <authorList>
            <person name="Chaturvedi A."/>
            <person name="Li X."/>
            <person name="Dhandapani V."/>
            <person name="Marshall H."/>
            <person name="Kissane S."/>
            <person name="Cuenca-Cambronero M."/>
            <person name="Asole G."/>
            <person name="Calvet F."/>
            <person name="Ruiz-Romero M."/>
            <person name="Marangio P."/>
            <person name="Guigo R."/>
            <person name="Rago D."/>
            <person name="Mirbahai L."/>
            <person name="Eastwood N."/>
            <person name="Colbourne J.K."/>
            <person name="Zhou J."/>
            <person name="Mallon E."/>
            <person name="Orsini L."/>
        </authorList>
    </citation>
    <scope>NUCLEOTIDE SEQUENCE [LARGE SCALE GENOMIC DNA]</scope>
    <source>
        <strain evidence="3">LRV0_1</strain>
    </source>
</reference>
<evidence type="ECO:0000256" key="2">
    <source>
        <dbReference type="SAM" id="SignalP"/>
    </source>
</evidence>
<gene>
    <name evidence="3" type="ORF">OUZ56_003863</name>
</gene>
<feature type="signal peptide" evidence="2">
    <location>
        <begin position="1"/>
        <end position="19"/>
    </location>
</feature>
<dbReference type="EMBL" id="JAOYFB010000001">
    <property type="protein sequence ID" value="KAK4002004.1"/>
    <property type="molecule type" value="Genomic_DNA"/>
</dbReference>
<keyword evidence="4" id="KW-1185">Reference proteome</keyword>
<dbReference type="InterPro" id="IPR036259">
    <property type="entry name" value="MFS_trans_sf"/>
</dbReference>
<protein>
    <recommendedName>
        <fullName evidence="5">Major facilitator superfamily (MFS) profile domain-containing protein</fullName>
    </recommendedName>
</protein>
<keyword evidence="1" id="KW-0472">Membrane</keyword>